<evidence type="ECO:0000256" key="7">
    <source>
        <dbReference type="SAM" id="MobiDB-lite"/>
    </source>
</evidence>
<protein>
    <recommendedName>
        <fullName evidence="9">PGG domain-containing protein</fullName>
    </recommendedName>
</protein>
<dbReference type="Pfam" id="PF12796">
    <property type="entry name" value="Ank_2"/>
    <property type="match status" value="1"/>
</dbReference>
<dbReference type="PANTHER" id="PTHR24186">
    <property type="entry name" value="PROTEIN PHOSPHATASE 1 REGULATORY SUBUNIT"/>
    <property type="match status" value="1"/>
</dbReference>
<evidence type="ECO:0000256" key="1">
    <source>
        <dbReference type="ARBA" id="ARBA00004141"/>
    </source>
</evidence>
<dbReference type="Gene3D" id="1.25.40.20">
    <property type="entry name" value="Ankyrin repeat-containing domain"/>
    <property type="match status" value="2"/>
</dbReference>
<evidence type="ECO:0000256" key="6">
    <source>
        <dbReference type="ARBA" id="ARBA00023136"/>
    </source>
</evidence>
<evidence type="ECO:0000256" key="4">
    <source>
        <dbReference type="ARBA" id="ARBA00022989"/>
    </source>
</evidence>
<evidence type="ECO:0000256" key="2">
    <source>
        <dbReference type="ARBA" id="ARBA00022692"/>
    </source>
</evidence>
<dbReference type="EMBL" id="JAMRDG010000002">
    <property type="protein sequence ID" value="KAJ3686179.1"/>
    <property type="molecule type" value="Genomic_DNA"/>
</dbReference>
<evidence type="ECO:0000259" key="9">
    <source>
        <dbReference type="Pfam" id="PF13962"/>
    </source>
</evidence>
<dbReference type="SMART" id="SM00248">
    <property type="entry name" value="ANK"/>
    <property type="match status" value="10"/>
</dbReference>
<dbReference type="AlphaFoldDB" id="A0AAD5WD67"/>
<name>A0AAD5WD67_9POAL</name>
<proteinExistence type="predicted"/>
<keyword evidence="5" id="KW-0040">ANK repeat</keyword>
<dbReference type="SUPFAM" id="SSF48403">
    <property type="entry name" value="Ankyrin repeat"/>
    <property type="match status" value="2"/>
</dbReference>
<feature type="transmembrane region" description="Helical" evidence="8">
    <location>
        <begin position="573"/>
        <end position="597"/>
    </location>
</feature>
<dbReference type="InterPro" id="IPR002110">
    <property type="entry name" value="Ankyrin_rpt"/>
</dbReference>
<sequence length="685" mass="76208">MAEEINFQLARSNEVSKPKTPLMDRQLLKACTKNDLKLFRQLIDRNPDILFSVTPHENNCLHLAAMLGHQDLAEEIWSMAPSGPSLFSCTNKDGETPLIVALMAGNAPLATDILTAASGLLQPDTEGGHPLNEMLMKIDERGDNALHHAIRNGFEKLALKFLTIEPQLSEDIEPRLSEDIKPRQPVDLEQLQSDDIKHPSLPLKVKIHSLPAVQPLLKRTGKSTSLASDDKVEYPEGTESESESELRVRKESAMFMAARKGYSELVEKMLEIPSSGYYGPRGYSALEAAAHHSAIFEKLLRERPELAHRTSEEGLTPLTACMTEHNTIKILLEYDPFLAYVKNRGDPEAYGGFSPFLVAAQLGLVPVAQEIITACPDSAYLTDEKTKENALHIAIRYNQKEFVNFILNTRLLHRLINQVDHKGQLPLHIAAKMCNPEILRCLIAHERQDSTAINAKCHSAVDIVCERKKLWSTLKWAESFLSVSNAIPNGWRNLITYVTESSMKQQAIKEVKSLIARDTNNTSLIAVLLATITFAAAFTLPGGLSNGPTGDCPASGDCPTDDGGLPIFAWKPAFQVFLISDTIAMCSSLAVAFLNILATWEDLDYLLNYRKTTRPLMWCAYAATVVAFGTGVFTVMEPKRLWLAILILVLCCILPFLTKIIADWPKIKLRLRFGRQFRSDLLPTM</sequence>
<evidence type="ECO:0000313" key="11">
    <source>
        <dbReference type="Proteomes" id="UP001210211"/>
    </source>
</evidence>
<feature type="transmembrane region" description="Helical" evidence="8">
    <location>
        <begin position="642"/>
        <end position="662"/>
    </location>
</feature>
<keyword evidence="4 8" id="KW-1133">Transmembrane helix</keyword>
<organism evidence="10 11">
    <name type="scientific">Rhynchospora tenuis</name>
    <dbReference type="NCBI Taxonomy" id="198213"/>
    <lineage>
        <taxon>Eukaryota</taxon>
        <taxon>Viridiplantae</taxon>
        <taxon>Streptophyta</taxon>
        <taxon>Embryophyta</taxon>
        <taxon>Tracheophyta</taxon>
        <taxon>Spermatophyta</taxon>
        <taxon>Magnoliopsida</taxon>
        <taxon>Liliopsida</taxon>
        <taxon>Poales</taxon>
        <taxon>Cyperaceae</taxon>
        <taxon>Cyperoideae</taxon>
        <taxon>Rhynchosporeae</taxon>
        <taxon>Rhynchospora</taxon>
    </lineage>
</organism>
<feature type="region of interest" description="Disordered" evidence="7">
    <location>
        <begin position="221"/>
        <end position="245"/>
    </location>
</feature>
<evidence type="ECO:0000313" key="10">
    <source>
        <dbReference type="EMBL" id="KAJ3686179.1"/>
    </source>
</evidence>
<dbReference type="Proteomes" id="UP001210211">
    <property type="component" value="Unassembled WGS sequence"/>
</dbReference>
<dbReference type="Pfam" id="PF13962">
    <property type="entry name" value="PGG"/>
    <property type="match status" value="1"/>
</dbReference>
<keyword evidence="2 8" id="KW-0812">Transmembrane</keyword>
<dbReference type="PANTHER" id="PTHR24186:SF54">
    <property type="entry name" value="PGG DOMAIN-CONTAINING PROTEIN"/>
    <property type="match status" value="1"/>
</dbReference>
<accession>A0AAD5WD67</accession>
<evidence type="ECO:0000256" key="8">
    <source>
        <dbReference type="SAM" id="Phobius"/>
    </source>
</evidence>
<dbReference type="GO" id="GO:0005886">
    <property type="term" value="C:plasma membrane"/>
    <property type="evidence" value="ECO:0007669"/>
    <property type="project" value="TreeGrafter"/>
</dbReference>
<evidence type="ECO:0000256" key="5">
    <source>
        <dbReference type="ARBA" id="ARBA00023043"/>
    </source>
</evidence>
<dbReference type="InterPro" id="IPR036770">
    <property type="entry name" value="Ankyrin_rpt-contain_sf"/>
</dbReference>
<comment type="subcellular location">
    <subcellularLocation>
        <location evidence="1">Membrane</location>
        <topology evidence="1">Multi-pass membrane protein</topology>
    </subcellularLocation>
</comment>
<feature type="transmembrane region" description="Helical" evidence="8">
    <location>
        <begin position="618"/>
        <end position="636"/>
    </location>
</feature>
<gene>
    <name evidence="10" type="ORF">LUZ61_015343</name>
</gene>
<feature type="transmembrane region" description="Helical" evidence="8">
    <location>
        <begin position="522"/>
        <end position="540"/>
    </location>
</feature>
<feature type="domain" description="PGG" evidence="9">
    <location>
        <begin position="517"/>
        <end position="634"/>
    </location>
</feature>
<comment type="caution">
    <text evidence="10">The sequence shown here is derived from an EMBL/GenBank/DDBJ whole genome shotgun (WGS) entry which is preliminary data.</text>
</comment>
<reference evidence="10 11" key="1">
    <citation type="journal article" date="2022" name="Cell">
        <title>Repeat-based holocentromeres influence genome architecture and karyotype evolution.</title>
        <authorList>
            <person name="Hofstatter P.G."/>
            <person name="Thangavel G."/>
            <person name="Lux T."/>
            <person name="Neumann P."/>
            <person name="Vondrak T."/>
            <person name="Novak P."/>
            <person name="Zhang M."/>
            <person name="Costa L."/>
            <person name="Castellani M."/>
            <person name="Scott A."/>
            <person name="Toegelov H."/>
            <person name="Fuchs J."/>
            <person name="Mata-Sucre Y."/>
            <person name="Dias Y."/>
            <person name="Vanzela A.L.L."/>
            <person name="Huettel B."/>
            <person name="Almeida C.C.S."/>
            <person name="Simkova H."/>
            <person name="Souza G."/>
            <person name="Pedrosa-Harand A."/>
            <person name="Macas J."/>
            <person name="Mayer K.F.X."/>
            <person name="Houben A."/>
            <person name="Marques A."/>
        </authorList>
    </citation>
    <scope>NUCLEOTIDE SEQUENCE [LARGE SCALE GENOMIC DNA]</scope>
    <source>
        <strain evidence="10">RhyTen1mFocal</strain>
    </source>
</reference>
<keyword evidence="11" id="KW-1185">Reference proteome</keyword>
<dbReference type="InterPro" id="IPR026961">
    <property type="entry name" value="PGG_dom"/>
</dbReference>
<keyword evidence="6 8" id="KW-0472">Membrane</keyword>
<evidence type="ECO:0000256" key="3">
    <source>
        <dbReference type="ARBA" id="ARBA00022737"/>
    </source>
</evidence>
<keyword evidence="3" id="KW-0677">Repeat</keyword>